<evidence type="ECO:0000256" key="6">
    <source>
        <dbReference type="ARBA" id="ARBA00022806"/>
    </source>
</evidence>
<dbReference type="GO" id="GO:0003682">
    <property type="term" value="F:chromatin binding"/>
    <property type="evidence" value="ECO:0007669"/>
    <property type="project" value="TreeGrafter"/>
</dbReference>
<comment type="caution">
    <text evidence="15">The sequence shown here is derived from an EMBL/GenBank/DDBJ whole genome shotgun (WGS) entry which is preliminary data.</text>
</comment>
<evidence type="ECO:0000256" key="9">
    <source>
        <dbReference type="ARBA" id="ARBA00023125"/>
    </source>
</evidence>
<keyword evidence="16" id="KW-1185">Reference proteome</keyword>
<feature type="domain" description="Chromo" evidence="12">
    <location>
        <begin position="578"/>
        <end position="642"/>
    </location>
</feature>
<keyword evidence="4" id="KW-0547">Nucleotide-binding</keyword>
<feature type="compositionally biased region" description="Acidic residues" evidence="11">
    <location>
        <begin position="199"/>
        <end position="229"/>
    </location>
</feature>
<dbReference type="SUPFAM" id="SSF54160">
    <property type="entry name" value="Chromo domain-like"/>
    <property type="match status" value="2"/>
</dbReference>
<dbReference type="GO" id="GO:0034728">
    <property type="term" value="P:nucleosome organization"/>
    <property type="evidence" value="ECO:0007669"/>
    <property type="project" value="TreeGrafter"/>
</dbReference>
<evidence type="ECO:0000256" key="4">
    <source>
        <dbReference type="ARBA" id="ARBA00022741"/>
    </source>
</evidence>
<dbReference type="InterPro" id="IPR025260">
    <property type="entry name" value="CHD1-like_C"/>
</dbReference>
<dbReference type="PROSITE" id="PS51192">
    <property type="entry name" value="HELICASE_ATP_BIND_1"/>
    <property type="match status" value="1"/>
</dbReference>
<evidence type="ECO:0000259" key="14">
    <source>
        <dbReference type="PROSITE" id="PS51194"/>
    </source>
</evidence>
<dbReference type="InterPro" id="IPR001650">
    <property type="entry name" value="Helicase_C-like"/>
</dbReference>
<dbReference type="Pfam" id="PF23588">
    <property type="entry name" value="HTH_CHD1_Hrp3"/>
    <property type="match status" value="1"/>
</dbReference>
<dbReference type="InterPro" id="IPR016197">
    <property type="entry name" value="Chromo-like_dom_sf"/>
</dbReference>
<dbReference type="Pfam" id="PF13907">
    <property type="entry name" value="CHD1-like_C"/>
    <property type="match status" value="1"/>
</dbReference>
<dbReference type="InterPro" id="IPR000330">
    <property type="entry name" value="SNF2_N"/>
</dbReference>
<dbReference type="GO" id="GO:0005524">
    <property type="term" value="F:ATP binding"/>
    <property type="evidence" value="ECO:0007669"/>
    <property type="project" value="UniProtKB-KW"/>
</dbReference>
<dbReference type="EMBL" id="JACMSC010000007">
    <property type="protein sequence ID" value="KAG6516406.1"/>
    <property type="molecule type" value="Genomic_DNA"/>
</dbReference>
<evidence type="ECO:0000256" key="11">
    <source>
        <dbReference type="SAM" id="MobiDB-lite"/>
    </source>
</evidence>
<feature type="region of interest" description="Disordered" evidence="11">
    <location>
        <begin position="15"/>
        <end position="34"/>
    </location>
</feature>
<keyword evidence="7" id="KW-0067">ATP-binding</keyword>
<dbReference type="GO" id="GO:0004386">
    <property type="term" value="F:helicase activity"/>
    <property type="evidence" value="ECO:0007669"/>
    <property type="project" value="UniProtKB-KW"/>
</dbReference>
<feature type="region of interest" description="Disordered" evidence="11">
    <location>
        <begin position="1791"/>
        <end position="1831"/>
    </location>
</feature>
<dbReference type="SMART" id="SM01176">
    <property type="entry name" value="DUF4208"/>
    <property type="match status" value="1"/>
</dbReference>
<name>A0A8J5LF49_ZINOF</name>
<evidence type="ECO:0000256" key="1">
    <source>
        <dbReference type="ARBA" id="ARBA00004123"/>
    </source>
</evidence>
<dbReference type="GO" id="GO:0140658">
    <property type="term" value="F:ATP-dependent chromatin remodeler activity"/>
    <property type="evidence" value="ECO:0007669"/>
    <property type="project" value="TreeGrafter"/>
</dbReference>
<dbReference type="Gene3D" id="3.40.50.300">
    <property type="entry name" value="P-loop containing nucleotide triphosphate hydrolases"/>
    <property type="match status" value="1"/>
</dbReference>
<keyword evidence="5" id="KW-0378">Hydrolase</keyword>
<feature type="domain" description="Helicase C-terminal" evidence="14">
    <location>
        <begin position="1067"/>
        <end position="1218"/>
    </location>
</feature>
<dbReference type="InterPro" id="IPR027417">
    <property type="entry name" value="P-loop_NTPase"/>
</dbReference>
<protein>
    <recommendedName>
        <fullName evidence="17">Protein CHROMATIN REMODELING 5</fullName>
    </recommendedName>
</protein>
<sequence length="1898" mass="216632">MAFFGNYNNTITSLHDLNSKEEEEEGATTGDYNSFENRNLDINNKFVDTDLNTDDPNCVEDFDDAHIAQSENSEGNASVKLGKTAAPHGAWGSKFWKDCQPMSDSEYDRNNIGNEESGRNSSEDSHEQRHRRLSQRGNVDIPADEMLSDDYYEQDGEEQSDSVHGSGQNHTNISGSRFPLKPVSVNKKTAKKSRVIKDEEYEDDEDYDEDDEDEDEDDDPDDADFEPESSEIGKGKSKEKTSESDEFDDDNEEDIDLSDEDDIELFRTQRRGMPRKVGKTSKHKEAKSSINTRRKRARTLSDDEFSSGKDSEQDSDQAFNQKTSKSSHLHKRARGLSDLAANSNYNSSELRTSGRLVKKVSYAESEESDDVGEERLNKTQKEDLEEEDGDTIEKVLWHQPKGTVEDAIRNNRSTLPVVASTSSDMETDWDAVEFYIKWKGQSYLHCEWKSFADLQNVSFRNVLSGFKKVLNYIKRISEERRHKKVLSREELLVGAQVSSVIANKNRVIADGHLRRYPIGSFLLGLKALPEHFPFVVHATQASSFVATLPDFPPFKSVEQIEVHDVSKEMELDLLKQYSQVERIFADRLSKIDGDDMIPEYLVKWQGLSYAEATWEKDTDIAFAQEAIDEYKAREVAANIQGKLVDFQRKKSKGIGTRRFQTFILVPIQLLAWTSAQWQSAVLMQNTIVCNSACSFTSRGFLLSEIICLFNQVLLKGQMMVISLILDLSSASLRKLDEQPEWLKGGKLRDYQLEGLNFLVNSWRNDTNVILADEMGLGKTVQSVSMLGFLYNAQDIRGPFIVVVPLSTLSNWAREFRKWLPEMNVVVYVGNRASREICQQHEFFTNKTSGRHIKLDALLTTYEVILKDKAVLSKIRWNYLMVDEAHRLKNSEASLYTNLSEFNTKNKLLITGTPLQNSVEELWALLHFLDPEKFSSKDDFVEKYKNLSSFNEIQLANLHKELRPHILRRIIKDVEKSLPPKIERILRVEMSPLQKQYYKWILERNFHNLNKGVRGNQVSLLNIVVELKKCCNHPFLFESADHGYGGDMGTSDINKVERIAMSSGKLVILDKLLARLKETNHRVLIFSQMVKMLDILAEYLSLRGFQFQRLDGSTRADLRHQAMDHFNAPGSEDFCFLLSTRAGGLGINLATADTVIIFDSDWNPQNDLQAMSRAHRIGQQEVVNIYRFVTSRSVEEDILERAKKKMVLDHLVIQKLNAEGRLEKKETKKGSSMFDKHELSAILRFGAEELFKDEKDDEESKKQLETMDIDEILERAEKVASFCSAEDDVTFWSRLIQPEPLDKNDEALAPRAARNTKSYAEHEQPRKSAKNRKSGIDTRERTHKRSNKAADMFSHSLPMIEGAAAQVRDWSFGSLPKKDASHFVRAVKRFGNPRQIDLIVADVGGTVEAAHPEAQIELFDLLIDGCREAVAGGNMDAKSTLLDFFGVPVKAHELLNRVEELQLLSKRIGRYKDPVSQFRLVTQHKSPQWSKSCGWNSVDDARLLLGIYYHGYGNWEKIRLDQRLCLTKKIAPVTLGERETFLPRAPNLDNRASALLQKEFATVNAKSKVKGSRKIASGPSARIKDVNAKASLSKTNTREKVQVQKHHKVEPQAKEEGEISDSEQERYQQLKEEKWMEWCADVMEEEEQTLKRLQRLQTTSIDLPKEKVLLRIRKYLQLIGRKIDKIVQQHEVTYKQARNELDSVSSTEQCLLCISWLVVQSSSTKPSPYPPLQLDILQHTIGMTMRLWNYVSNFSNLTGERLNEIYSKLKEEPNDGVGPSYLNSSYAAVNSNQFPLNNDQHRRKKSSQFQSQHSEAFHQNQTAGKSEAWKRRKRPEMDNQFLLQPPSHPSMISNGIRLGEPMSSAGILGKGPSEMRRYPNDRSTRAHPGRFPPGQGHMS</sequence>
<feature type="region of interest" description="Disordered" evidence="11">
    <location>
        <begin position="1311"/>
        <end position="1351"/>
    </location>
</feature>
<dbReference type="SMART" id="SM00487">
    <property type="entry name" value="DEXDc"/>
    <property type="match status" value="1"/>
</dbReference>
<evidence type="ECO:0000313" key="15">
    <source>
        <dbReference type="EMBL" id="KAG6516406.1"/>
    </source>
</evidence>
<feature type="compositionally biased region" description="Polar residues" evidence="11">
    <location>
        <begin position="162"/>
        <end position="175"/>
    </location>
</feature>
<evidence type="ECO:0008006" key="17">
    <source>
        <dbReference type="Google" id="ProtNLM"/>
    </source>
</evidence>
<keyword evidence="8" id="KW-0156">Chromatin regulator</keyword>
<dbReference type="PANTHER" id="PTHR45623">
    <property type="entry name" value="CHROMODOMAIN-HELICASE-DNA-BINDING PROTEIN 3-RELATED-RELATED"/>
    <property type="match status" value="1"/>
</dbReference>
<evidence type="ECO:0000256" key="3">
    <source>
        <dbReference type="ARBA" id="ARBA00022737"/>
    </source>
</evidence>
<dbReference type="InterPro" id="IPR014001">
    <property type="entry name" value="Helicase_ATP-bd"/>
</dbReference>
<dbReference type="Pfam" id="PF00385">
    <property type="entry name" value="Chromo"/>
    <property type="match status" value="1"/>
</dbReference>
<dbReference type="GO" id="GO:0000785">
    <property type="term" value="C:chromatin"/>
    <property type="evidence" value="ECO:0007669"/>
    <property type="project" value="TreeGrafter"/>
</dbReference>
<dbReference type="InterPro" id="IPR038718">
    <property type="entry name" value="SNF2-like_sf"/>
</dbReference>
<evidence type="ECO:0000313" key="16">
    <source>
        <dbReference type="Proteomes" id="UP000734854"/>
    </source>
</evidence>
<proteinExistence type="inferred from homology"/>
<evidence type="ECO:0000256" key="7">
    <source>
        <dbReference type="ARBA" id="ARBA00022840"/>
    </source>
</evidence>
<dbReference type="FunFam" id="3.40.50.10810:FF:000005">
    <property type="entry name" value="Photoperiod-independent early flowering 1"/>
    <property type="match status" value="1"/>
</dbReference>
<dbReference type="CDD" id="cd18659">
    <property type="entry name" value="CD2_tandem"/>
    <property type="match status" value="1"/>
</dbReference>
<feature type="compositionally biased region" description="Basic and acidic residues" evidence="11">
    <location>
        <begin position="1872"/>
        <end position="1883"/>
    </location>
</feature>
<reference evidence="15 16" key="1">
    <citation type="submission" date="2020-08" db="EMBL/GenBank/DDBJ databases">
        <title>Plant Genome Project.</title>
        <authorList>
            <person name="Zhang R.-G."/>
        </authorList>
    </citation>
    <scope>NUCLEOTIDE SEQUENCE [LARGE SCALE GENOMIC DNA]</scope>
    <source>
        <tissue evidence="15">Rhizome</tissue>
    </source>
</reference>
<dbReference type="CDD" id="cd18660">
    <property type="entry name" value="CD1_tandem"/>
    <property type="match status" value="1"/>
</dbReference>
<keyword evidence="6" id="KW-0347">Helicase</keyword>
<dbReference type="PANTHER" id="PTHR45623:SF14">
    <property type="entry name" value="CHROMODOMAIN-HELICASE-DNA-BINDING PROTEIN 1"/>
    <property type="match status" value="1"/>
</dbReference>
<dbReference type="InterPro" id="IPR056302">
    <property type="entry name" value="CHD1-2/Hrp3_HTH"/>
</dbReference>
<dbReference type="CDD" id="cd18793">
    <property type="entry name" value="SF2_C_SNF"/>
    <property type="match status" value="1"/>
</dbReference>
<feature type="compositionally biased region" description="Basic and acidic residues" evidence="11">
    <location>
        <begin position="1608"/>
        <end position="1623"/>
    </location>
</feature>
<feature type="domain" description="Chromo" evidence="12">
    <location>
        <begin position="390"/>
        <end position="484"/>
    </location>
</feature>
<dbReference type="GO" id="GO:0042393">
    <property type="term" value="F:histone binding"/>
    <property type="evidence" value="ECO:0007669"/>
    <property type="project" value="TreeGrafter"/>
</dbReference>
<organism evidence="15 16">
    <name type="scientific">Zingiber officinale</name>
    <name type="common">Ginger</name>
    <name type="synonym">Amomum zingiber</name>
    <dbReference type="NCBI Taxonomy" id="94328"/>
    <lineage>
        <taxon>Eukaryota</taxon>
        <taxon>Viridiplantae</taxon>
        <taxon>Streptophyta</taxon>
        <taxon>Embryophyta</taxon>
        <taxon>Tracheophyta</taxon>
        <taxon>Spermatophyta</taxon>
        <taxon>Magnoliopsida</taxon>
        <taxon>Liliopsida</taxon>
        <taxon>Zingiberales</taxon>
        <taxon>Zingiberaceae</taxon>
        <taxon>Zingiber</taxon>
    </lineage>
</organism>
<comment type="similarity">
    <text evidence="2">Belongs to the SNF2/RAD54 helicase family.</text>
</comment>
<keyword evidence="9" id="KW-0238">DNA-binding</keyword>
<dbReference type="GO" id="GO:0005634">
    <property type="term" value="C:nucleus"/>
    <property type="evidence" value="ECO:0007669"/>
    <property type="project" value="UniProtKB-SubCell"/>
</dbReference>
<evidence type="ECO:0000256" key="8">
    <source>
        <dbReference type="ARBA" id="ARBA00022853"/>
    </source>
</evidence>
<feature type="compositionally biased region" description="Polar residues" evidence="11">
    <location>
        <begin position="1806"/>
        <end position="1823"/>
    </location>
</feature>
<dbReference type="SMART" id="SM00298">
    <property type="entry name" value="CHROMO"/>
    <property type="match status" value="2"/>
</dbReference>
<evidence type="ECO:0000259" key="13">
    <source>
        <dbReference type="PROSITE" id="PS51192"/>
    </source>
</evidence>
<evidence type="ECO:0000259" key="12">
    <source>
        <dbReference type="PROSITE" id="PS50013"/>
    </source>
</evidence>
<dbReference type="InterPro" id="IPR023780">
    <property type="entry name" value="Chromo_domain"/>
</dbReference>
<feature type="compositionally biased region" description="Acidic residues" evidence="11">
    <location>
        <begin position="142"/>
        <end position="160"/>
    </location>
</feature>
<comment type="subcellular location">
    <subcellularLocation>
        <location evidence="1">Nucleus</location>
    </subcellularLocation>
</comment>
<evidence type="ECO:0000256" key="10">
    <source>
        <dbReference type="ARBA" id="ARBA00023242"/>
    </source>
</evidence>
<dbReference type="SMART" id="SM00490">
    <property type="entry name" value="HELICc"/>
    <property type="match status" value="1"/>
</dbReference>
<dbReference type="Gene3D" id="2.40.50.40">
    <property type="match status" value="2"/>
</dbReference>
<dbReference type="Gene3D" id="3.40.50.10810">
    <property type="entry name" value="Tandem AAA-ATPase domain"/>
    <property type="match status" value="1"/>
</dbReference>
<feature type="compositionally biased region" description="Basic and acidic residues" evidence="11">
    <location>
        <begin position="231"/>
        <end position="243"/>
    </location>
</feature>
<feature type="region of interest" description="Disordered" evidence="11">
    <location>
        <begin position="1857"/>
        <end position="1898"/>
    </location>
</feature>
<dbReference type="InterPro" id="IPR000953">
    <property type="entry name" value="Chromo/chromo_shadow_dom"/>
</dbReference>
<accession>A0A8J5LF49</accession>
<dbReference type="GO" id="GO:0016887">
    <property type="term" value="F:ATP hydrolysis activity"/>
    <property type="evidence" value="ECO:0007669"/>
    <property type="project" value="TreeGrafter"/>
</dbReference>
<keyword evidence="3" id="KW-0677">Repeat</keyword>
<feature type="region of interest" description="Disordered" evidence="11">
    <location>
        <begin position="102"/>
        <end position="331"/>
    </location>
</feature>
<evidence type="ECO:0000256" key="5">
    <source>
        <dbReference type="ARBA" id="ARBA00022801"/>
    </source>
</evidence>
<dbReference type="Gene3D" id="1.10.10.60">
    <property type="entry name" value="Homeodomain-like"/>
    <property type="match status" value="1"/>
</dbReference>
<dbReference type="FunFam" id="2.40.50.40:FF:000032">
    <property type="entry name" value="protein CHROMATIN REMODELING 5 isoform X2"/>
    <property type="match status" value="1"/>
</dbReference>
<feature type="compositionally biased region" description="Basic and acidic residues" evidence="11">
    <location>
        <begin position="116"/>
        <end position="127"/>
    </location>
</feature>
<feature type="compositionally biased region" description="Basic residues" evidence="11">
    <location>
        <begin position="268"/>
        <end position="285"/>
    </location>
</feature>
<dbReference type="Pfam" id="PF00176">
    <property type="entry name" value="SNF2-rel_dom"/>
    <property type="match status" value="1"/>
</dbReference>
<feature type="compositionally biased region" description="Acidic residues" evidence="11">
    <location>
        <begin position="244"/>
        <end position="263"/>
    </location>
</feature>
<dbReference type="InterPro" id="IPR049730">
    <property type="entry name" value="SNF2/RAD54-like_C"/>
</dbReference>
<evidence type="ECO:0000256" key="2">
    <source>
        <dbReference type="ARBA" id="ARBA00007025"/>
    </source>
</evidence>
<dbReference type="Proteomes" id="UP000734854">
    <property type="component" value="Unassembled WGS sequence"/>
</dbReference>
<dbReference type="PROSITE" id="PS51194">
    <property type="entry name" value="HELICASE_CTER"/>
    <property type="match status" value="1"/>
</dbReference>
<keyword evidence="10" id="KW-0539">Nucleus</keyword>
<dbReference type="PROSITE" id="PS50013">
    <property type="entry name" value="CHROMO_2"/>
    <property type="match status" value="2"/>
</dbReference>
<dbReference type="SUPFAM" id="SSF52540">
    <property type="entry name" value="P-loop containing nucleoside triphosphate hydrolases"/>
    <property type="match status" value="2"/>
</dbReference>
<gene>
    <name evidence="15" type="ORF">ZIOFF_026865</name>
</gene>
<dbReference type="Pfam" id="PF00271">
    <property type="entry name" value="Helicase_C"/>
    <property type="match status" value="1"/>
</dbReference>
<dbReference type="FunFam" id="3.40.50.300:FF:000130">
    <property type="entry name" value="Chromodomain-helicase-DNA-binding protein 2 isoform 1"/>
    <property type="match status" value="1"/>
</dbReference>
<dbReference type="GO" id="GO:0003677">
    <property type="term" value="F:DNA binding"/>
    <property type="evidence" value="ECO:0007669"/>
    <property type="project" value="UniProtKB-KW"/>
</dbReference>
<feature type="region of interest" description="Disordered" evidence="11">
    <location>
        <begin position="362"/>
        <end position="390"/>
    </location>
</feature>
<feature type="domain" description="Helicase ATP-binding" evidence="13">
    <location>
        <begin position="759"/>
        <end position="931"/>
    </location>
</feature>
<feature type="compositionally biased region" description="Basic and acidic residues" evidence="11">
    <location>
        <begin position="373"/>
        <end position="382"/>
    </location>
</feature>
<feature type="region of interest" description="Disordered" evidence="11">
    <location>
        <begin position="1593"/>
        <end position="1623"/>
    </location>
</feature>